<protein>
    <submittedName>
        <fullName evidence="2">Uncharacterized protein</fullName>
    </submittedName>
</protein>
<gene>
    <name evidence="2" type="ORF">PCOR1329_LOCUS26618</name>
</gene>
<accession>A0ABN9S581</accession>
<proteinExistence type="predicted"/>
<comment type="caution">
    <text evidence="2">The sequence shown here is derived from an EMBL/GenBank/DDBJ whole genome shotgun (WGS) entry which is preliminary data.</text>
</comment>
<evidence type="ECO:0000313" key="2">
    <source>
        <dbReference type="EMBL" id="CAK0826968.1"/>
    </source>
</evidence>
<reference evidence="2" key="1">
    <citation type="submission" date="2023-10" db="EMBL/GenBank/DDBJ databases">
        <authorList>
            <person name="Chen Y."/>
            <person name="Shah S."/>
            <person name="Dougan E. K."/>
            <person name="Thang M."/>
            <person name="Chan C."/>
        </authorList>
    </citation>
    <scope>NUCLEOTIDE SEQUENCE [LARGE SCALE GENOMIC DNA]</scope>
</reference>
<sequence length="366" mass="40010">VVCRAPEVVCPRPECPEVVCPAVEVQYPLQEGGASFLNGAVPALLQLLTGFGLGRAWAGRQAAAASASHSPPPAEEQTGERRQLAAKQCIISQLAVMASCRDFVLLKYADVDEELYHEVMITGISPEDPAEVTLYTADGDHYQFNIAPGDDVEAQPLRNAQRHGLERADAGRAWVYAEDHGRQQKGDILEELPAWSVVLGERAVVPTPEGGAVFLQMNAIEEYKIDDLRVLPVKFDAMGRRKRPFYDGVSNIVPDEVEGGLGLEAPGTVAWRCQTYVDRSQTPASQHAAWRSTSGISNGGRSVFEHEVLSEVLESMGMMVAPSLQRHVSTSLRDEHQVAKEQRKARVERRLGRQNKNPKKGQAGQG</sequence>
<evidence type="ECO:0000313" key="3">
    <source>
        <dbReference type="Proteomes" id="UP001189429"/>
    </source>
</evidence>
<name>A0ABN9S581_9DINO</name>
<feature type="region of interest" description="Disordered" evidence="1">
    <location>
        <begin position="327"/>
        <end position="366"/>
    </location>
</feature>
<keyword evidence="3" id="KW-1185">Reference proteome</keyword>
<feature type="non-terminal residue" evidence="2">
    <location>
        <position position="1"/>
    </location>
</feature>
<organism evidence="2 3">
    <name type="scientific">Prorocentrum cordatum</name>
    <dbReference type="NCBI Taxonomy" id="2364126"/>
    <lineage>
        <taxon>Eukaryota</taxon>
        <taxon>Sar</taxon>
        <taxon>Alveolata</taxon>
        <taxon>Dinophyceae</taxon>
        <taxon>Prorocentrales</taxon>
        <taxon>Prorocentraceae</taxon>
        <taxon>Prorocentrum</taxon>
    </lineage>
</organism>
<feature type="compositionally biased region" description="Basic and acidic residues" evidence="1">
    <location>
        <begin position="332"/>
        <end position="351"/>
    </location>
</feature>
<dbReference type="EMBL" id="CAUYUJ010009502">
    <property type="protein sequence ID" value="CAK0826968.1"/>
    <property type="molecule type" value="Genomic_DNA"/>
</dbReference>
<evidence type="ECO:0000256" key="1">
    <source>
        <dbReference type="SAM" id="MobiDB-lite"/>
    </source>
</evidence>
<dbReference type="Proteomes" id="UP001189429">
    <property type="component" value="Unassembled WGS sequence"/>
</dbReference>